<dbReference type="AlphaFoldDB" id="A0A538U3F9"/>
<name>A0A538U3F9_UNCEI</name>
<dbReference type="SUPFAM" id="SSF53300">
    <property type="entry name" value="vWA-like"/>
    <property type="match status" value="1"/>
</dbReference>
<organism evidence="1 2">
    <name type="scientific">Eiseniibacteriota bacterium</name>
    <dbReference type="NCBI Taxonomy" id="2212470"/>
    <lineage>
        <taxon>Bacteria</taxon>
        <taxon>Candidatus Eiseniibacteriota</taxon>
    </lineage>
</organism>
<reference evidence="1 2" key="1">
    <citation type="journal article" date="2019" name="Nat. Microbiol.">
        <title>Mediterranean grassland soil C-N compound turnover is dependent on rainfall and depth, and is mediated by genomically divergent microorganisms.</title>
        <authorList>
            <person name="Diamond S."/>
            <person name="Andeer P.F."/>
            <person name="Li Z."/>
            <person name="Crits-Christoph A."/>
            <person name="Burstein D."/>
            <person name="Anantharaman K."/>
            <person name="Lane K.R."/>
            <person name="Thomas B.C."/>
            <person name="Pan C."/>
            <person name="Northen T.R."/>
            <person name="Banfield J.F."/>
        </authorList>
    </citation>
    <scope>NUCLEOTIDE SEQUENCE [LARGE SCALE GENOMIC DNA]</scope>
    <source>
        <strain evidence="1">WS_10</strain>
    </source>
</reference>
<sequence>MRFDYSKWQGPRPEDLQFIKQLMDIYRNLLLQTGGDVEEALRWMEHFGEQYGFFNERFGIADFKKLLEKSGEVERSPQGFKVTPRGEKRIRQDSLNEIFSSLQAGAAGDHRTPVAGKGGERLSETRPYQFGDSFSDLDPLASMSKAVRNHGTDEIRITEDDLEVFEQEHLSSCATVLMVDISHSMILYGEDRITPAKKIALALSQLIQTRYPRDTLDVVLFGDDAHRVPLKELMKIQAQILETRKGVNKQIFMITDGKPSAIREHGRLYKNPFGLDPRIVNKTLEEAMACRRKRITVTTFMLATDYPLLDFVRKLTAINQGRLYETDPRNIGAYVFHDFVRNRRKRLH</sequence>
<dbReference type="Proteomes" id="UP000319836">
    <property type="component" value="Unassembled WGS sequence"/>
</dbReference>
<dbReference type="EMBL" id="VBPA01000208">
    <property type="protein sequence ID" value="TMQ70405.1"/>
    <property type="molecule type" value="Genomic_DNA"/>
</dbReference>
<evidence type="ECO:0000313" key="2">
    <source>
        <dbReference type="Proteomes" id="UP000319836"/>
    </source>
</evidence>
<gene>
    <name evidence="1" type="ORF">E6K80_08605</name>
</gene>
<dbReference type="CDD" id="cd00198">
    <property type="entry name" value="vWFA"/>
    <property type="match status" value="1"/>
</dbReference>
<evidence type="ECO:0000313" key="1">
    <source>
        <dbReference type="EMBL" id="TMQ70405.1"/>
    </source>
</evidence>
<dbReference type="InterPro" id="IPR036465">
    <property type="entry name" value="vWFA_dom_sf"/>
</dbReference>
<protein>
    <recommendedName>
        <fullName evidence="3">VWA domain-containing protein</fullName>
    </recommendedName>
</protein>
<evidence type="ECO:0008006" key="3">
    <source>
        <dbReference type="Google" id="ProtNLM"/>
    </source>
</evidence>
<comment type="caution">
    <text evidence="1">The sequence shown here is derived from an EMBL/GenBank/DDBJ whole genome shotgun (WGS) entry which is preliminary data.</text>
</comment>
<accession>A0A538U3F9</accession>
<proteinExistence type="predicted"/>